<dbReference type="Proteomes" id="UP000634308">
    <property type="component" value="Unassembled WGS sequence"/>
</dbReference>
<dbReference type="RefSeq" id="WP_189066447.1">
    <property type="nucleotide sequence ID" value="NZ_BMQM01000037.1"/>
</dbReference>
<organism evidence="1 2">
    <name type="scientific">Deinococcus seoulensis</name>
    <dbReference type="NCBI Taxonomy" id="1837379"/>
    <lineage>
        <taxon>Bacteria</taxon>
        <taxon>Thermotogati</taxon>
        <taxon>Deinococcota</taxon>
        <taxon>Deinococci</taxon>
        <taxon>Deinococcales</taxon>
        <taxon>Deinococcaceae</taxon>
        <taxon>Deinococcus</taxon>
    </lineage>
</organism>
<protein>
    <recommendedName>
        <fullName evidence="3">DIP1984 family protein</fullName>
    </recommendedName>
</protein>
<evidence type="ECO:0000313" key="1">
    <source>
        <dbReference type="EMBL" id="GGR71804.1"/>
    </source>
</evidence>
<sequence length="184" mass="21412">MKLAELNRAIMGVERRLKRDYRRVKDTVMVETHATQGLNGPTVRDLERMLRQLQRLKVNRARTLAAHPEMVELLARRRALRIQSKMLRDLLSRVWATVPSAPPRFDAASLNSEVWLRMQRRKRELAAQRRLQATQERSLKVVPLRRRPTVEVGALQQHADQVAAELMAVETELERLGWQADQLT</sequence>
<gene>
    <name evidence="1" type="ORF">GCM10008959_36810</name>
</gene>
<evidence type="ECO:0000313" key="2">
    <source>
        <dbReference type="Proteomes" id="UP000634308"/>
    </source>
</evidence>
<dbReference type="EMBL" id="BMQM01000037">
    <property type="protein sequence ID" value="GGR71804.1"/>
    <property type="molecule type" value="Genomic_DNA"/>
</dbReference>
<evidence type="ECO:0008006" key="3">
    <source>
        <dbReference type="Google" id="ProtNLM"/>
    </source>
</evidence>
<accession>A0ABQ2RZ59</accession>
<keyword evidence="2" id="KW-1185">Reference proteome</keyword>
<comment type="caution">
    <text evidence="1">The sequence shown here is derived from an EMBL/GenBank/DDBJ whole genome shotgun (WGS) entry which is preliminary data.</text>
</comment>
<proteinExistence type="predicted"/>
<reference evidence="2" key="1">
    <citation type="journal article" date="2019" name="Int. J. Syst. Evol. Microbiol.">
        <title>The Global Catalogue of Microorganisms (GCM) 10K type strain sequencing project: providing services to taxonomists for standard genome sequencing and annotation.</title>
        <authorList>
            <consortium name="The Broad Institute Genomics Platform"/>
            <consortium name="The Broad Institute Genome Sequencing Center for Infectious Disease"/>
            <person name="Wu L."/>
            <person name="Ma J."/>
        </authorList>
    </citation>
    <scope>NUCLEOTIDE SEQUENCE [LARGE SCALE GENOMIC DNA]</scope>
    <source>
        <strain evidence="2">JCM 31404</strain>
    </source>
</reference>
<name>A0ABQ2RZ59_9DEIO</name>